<dbReference type="AlphaFoldDB" id="A0AAD7D2P5"/>
<evidence type="ECO:0000313" key="2">
    <source>
        <dbReference type="EMBL" id="KAJ7675282.1"/>
    </source>
</evidence>
<evidence type="ECO:0000256" key="1">
    <source>
        <dbReference type="SAM" id="MobiDB-lite"/>
    </source>
</evidence>
<sequence>MFPAAQGTLHSVSGGAGRRQTTIHFPDHTRGFLYYQSEPHARPLEGRLRFRLTPDRSPSSFSDGKDLPSRRGIAWQILLVQIACPVSHAGIAAQLLHENMVTEDQLARCRELKLPYFNPMAQIRVCPLRALHTPRARGRRLVHLRIVEIVEPVVSTVDPRTYTGSILQPEEGQLFTVVDRWGIPAPWACDIDRPERASVALRALWANSPTP</sequence>
<evidence type="ECO:0000313" key="3">
    <source>
        <dbReference type="Proteomes" id="UP001221757"/>
    </source>
</evidence>
<accession>A0AAD7D2P5</accession>
<reference evidence="2" key="1">
    <citation type="submission" date="2023-03" db="EMBL/GenBank/DDBJ databases">
        <title>Massive genome expansion in bonnet fungi (Mycena s.s.) driven by repeated elements and novel gene families across ecological guilds.</title>
        <authorList>
            <consortium name="Lawrence Berkeley National Laboratory"/>
            <person name="Harder C.B."/>
            <person name="Miyauchi S."/>
            <person name="Viragh M."/>
            <person name="Kuo A."/>
            <person name="Thoen E."/>
            <person name="Andreopoulos B."/>
            <person name="Lu D."/>
            <person name="Skrede I."/>
            <person name="Drula E."/>
            <person name="Henrissat B."/>
            <person name="Morin E."/>
            <person name="Kohler A."/>
            <person name="Barry K."/>
            <person name="LaButti K."/>
            <person name="Morin E."/>
            <person name="Salamov A."/>
            <person name="Lipzen A."/>
            <person name="Mereny Z."/>
            <person name="Hegedus B."/>
            <person name="Baldrian P."/>
            <person name="Stursova M."/>
            <person name="Weitz H."/>
            <person name="Taylor A."/>
            <person name="Grigoriev I.V."/>
            <person name="Nagy L.G."/>
            <person name="Martin F."/>
            <person name="Kauserud H."/>
        </authorList>
    </citation>
    <scope>NUCLEOTIDE SEQUENCE</scope>
    <source>
        <strain evidence="2">CBHHK067</strain>
    </source>
</reference>
<dbReference type="EMBL" id="JARKIE010000150">
    <property type="protein sequence ID" value="KAJ7675282.1"/>
    <property type="molecule type" value="Genomic_DNA"/>
</dbReference>
<name>A0AAD7D2P5_MYCRO</name>
<gene>
    <name evidence="2" type="ORF">B0H17DRAFT_1081354</name>
</gene>
<proteinExistence type="predicted"/>
<feature type="region of interest" description="Disordered" evidence="1">
    <location>
        <begin position="1"/>
        <end position="20"/>
    </location>
</feature>
<protein>
    <submittedName>
        <fullName evidence="2">Uncharacterized protein</fullName>
    </submittedName>
</protein>
<comment type="caution">
    <text evidence="2">The sequence shown here is derived from an EMBL/GenBank/DDBJ whole genome shotgun (WGS) entry which is preliminary data.</text>
</comment>
<dbReference type="Proteomes" id="UP001221757">
    <property type="component" value="Unassembled WGS sequence"/>
</dbReference>
<keyword evidence="3" id="KW-1185">Reference proteome</keyword>
<organism evidence="2 3">
    <name type="scientific">Mycena rosella</name>
    <name type="common">Pink bonnet</name>
    <name type="synonym">Agaricus rosellus</name>
    <dbReference type="NCBI Taxonomy" id="1033263"/>
    <lineage>
        <taxon>Eukaryota</taxon>
        <taxon>Fungi</taxon>
        <taxon>Dikarya</taxon>
        <taxon>Basidiomycota</taxon>
        <taxon>Agaricomycotina</taxon>
        <taxon>Agaricomycetes</taxon>
        <taxon>Agaricomycetidae</taxon>
        <taxon>Agaricales</taxon>
        <taxon>Marasmiineae</taxon>
        <taxon>Mycenaceae</taxon>
        <taxon>Mycena</taxon>
    </lineage>
</organism>